<evidence type="ECO:0000313" key="7">
    <source>
        <dbReference type="Proteomes" id="UP000558488"/>
    </source>
</evidence>
<name>A0A7J7ZI36_PIPKU</name>
<evidence type="ECO:0000256" key="5">
    <source>
        <dbReference type="ARBA" id="ARBA00062419"/>
    </source>
</evidence>
<dbReference type="Pfam" id="PF21045">
    <property type="entry name" value="INT10"/>
    <property type="match status" value="1"/>
</dbReference>
<comment type="caution">
    <text evidence="6">The sequence shown here is derived from an EMBL/GenBank/DDBJ whole genome shotgun (WGS) entry which is preliminary data.</text>
</comment>
<sequence length="182" mass="21172">MSAQGDCEFLVQRARELVQQDLWAAKAWLITARSLYPADFNIQYEMYTIERNAERTATAGRLLYDMFVNFPDQPVVWREISIITSALRNDSQDKQTQFLRSLFETLPGRVQCEMLLKVTEQCFNTLERSEMLLLLLRRFPETVVQHGVGLGEALLEAETIEEQESPVNCFRKLFGKKHCILY</sequence>
<comment type="subunit">
    <text evidence="5">Component of the Integrator complex, composed of core subunits INTS1, INTS2, INTS3, INTS4, INTS5, INTS6, INTS7, INTS8, INTS9/RC74, INTS10, INTS11/CPSF3L, INTS12, INTS13, INTS14 and INTS15. The core complex associates with protein phosphatase 2A subunits PPP2CA and PPP2R1A, to form the Integrator-PP2A (INTAC) complex. INTS10 is part of the tail subcomplex, composed of INTS10, INTS13, INTS14 and INTS15.</text>
</comment>
<protein>
    <recommendedName>
        <fullName evidence="3">Integrator complex subunit 10</fullName>
    </recommendedName>
</protein>
<dbReference type="PANTHER" id="PTHR16055">
    <property type="entry name" value="INTEGRATOR COMPLEX SUBUNIT 10"/>
    <property type="match status" value="1"/>
</dbReference>
<evidence type="ECO:0000313" key="6">
    <source>
        <dbReference type="EMBL" id="KAF6373932.1"/>
    </source>
</evidence>
<dbReference type="EMBL" id="JACAGB010000003">
    <property type="protein sequence ID" value="KAF6373932.1"/>
    <property type="molecule type" value="Genomic_DNA"/>
</dbReference>
<evidence type="ECO:0000256" key="4">
    <source>
        <dbReference type="ARBA" id="ARBA00023242"/>
    </source>
</evidence>
<comment type="similarity">
    <text evidence="2">Belongs to the Integrator subunit 10 family.</text>
</comment>
<evidence type="ECO:0000256" key="2">
    <source>
        <dbReference type="ARBA" id="ARBA00010391"/>
    </source>
</evidence>
<dbReference type="GO" id="GO:0016180">
    <property type="term" value="P:snRNA processing"/>
    <property type="evidence" value="ECO:0007669"/>
    <property type="project" value="InterPro"/>
</dbReference>
<dbReference type="Proteomes" id="UP000558488">
    <property type="component" value="Unassembled WGS sequence"/>
</dbReference>
<evidence type="ECO:0000256" key="1">
    <source>
        <dbReference type="ARBA" id="ARBA00004123"/>
    </source>
</evidence>
<keyword evidence="4" id="KW-0539">Nucleus</keyword>
<evidence type="ECO:0000256" key="3">
    <source>
        <dbReference type="ARBA" id="ARBA00016811"/>
    </source>
</evidence>
<dbReference type="PANTHER" id="PTHR16055:SF2">
    <property type="entry name" value="INTEGRATOR COMPLEX SUBUNIT 10"/>
    <property type="match status" value="1"/>
</dbReference>
<organism evidence="6 7">
    <name type="scientific">Pipistrellus kuhlii</name>
    <name type="common">Kuhl's pipistrelle</name>
    <dbReference type="NCBI Taxonomy" id="59472"/>
    <lineage>
        <taxon>Eukaryota</taxon>
        <taxon>Metazoa</taxon>
        <taxon>Chordata</taxon>
        <taxon>Craniata</taxon>
        <taxon>Vertebrata</taxon>
        <taxon>Euteleostomi</taxon>
        <taxon>Mammalia</taxon>
        <taxon>Eutheria</taxon>
        <taxon>Laurasiatheria</taxon>
        <taxon>Chiroptera</taxon>
        <taxon>Yangochiroptera</taxon>
        <taxon>Vespertilionidae</taxon>
        <taxon>Pipistrellus</taxon>
    </lineage>
</organism>
<dbReference type="GO" id="GO:0032039">
    <property type="term" value="C:integrator complex"/>
    <property type="evidence" value="ECO:0007669"/>
    <property type="project" value="InterPro"/>
</dbReference>
<keyword evidence="7" id="KW-1185">Reference proteome</keyword>
<gene>
    <name evidence="6" type="ORF">mPipKuh1_006746</name>
</gene>
<accession>A0A7J7ZI36</accession>
<reference evidence="6 7" key="1">
    <citation type="journal article" date="2020" name="Nature">
        <title>Six reference-quality genomes reveal evolution of bat adaptations.</title>
        <authorList>
            <person name="Jebb D."/>
            <person name="Huang Z."/>
            <person name="Pippel M."/>
            <person name="Hughes G.M."/>
            <person name="Lavrichenko K."/>
            <person name="Devanna P."/>
            <person name="Winkler S."/>
            <person name="Jermiin L.S."/>
            <person name="Skirmuntt E.C."/>
            <person name="Katzourakis A."/>
            <person name="Burkitt-Gray L."/>
            <person name="Ray D.A."/>
            <person name="Sullivan K.A.M."/>
            <person name="Roscito J.G."/>
            <person name="Kirilenko B.M."/>
            <person name="Davalos L.M."/>
            <person name="Corthals A.P."/>
            <person name="Power M.L."/>
            <person name="Jones G."/>
            <person name="Ransome R.D."/>
            <person name="Dechmann D.K.N."/>
            <person name="Locatelli A.G."/>
            <person name="Puechmaille S.J."/>
            <person name="Fedrigo O."/>
            <person name="Jarvis E.D."/>
            <person name="Hiller M."/>
            <person name="Vernes S.C."/>
            <person name="Myers E.W."/>
            <person name="Teeling E.C."/>
        </authorList>
    </citation>
    <scope>NUCLEOTIDE SEQUENCE [LARGE SCALE GENOMIC DNA]</scope>
    <source>
        <strain evidence="6">MPipKuh1</strain>
        <tissue evidence="6">Flight muscle</tissue>
    </source>
</reference>
<comment type="subcellular location">
    <subcellularLocation>
        <location evidence="1">Nucleus</location>
    </subcellularLocation>
</comment>
<proteinExistence type="inferred from homology"/>
<dbReference type="InterPro" id="IPR026164">
    <property type="entry name" value="Int_cplx_su10"/>
</dbReference>
<dbReference type="PRINTS" id="PR02106">
    <property type="entry name" value="INTSUBUNIT10"/>
</dbReference>
<dbReference type="AlphaFoldDB" id="A0A7J7ZI36"/>